<dbReference type="KEGG" id="sdf:ACG33_04955"/>
<dbReference type="EMBL" id="CP011971">
    <property type="protein sequence ID" value="AMN46458.1"/>
    <property type="molecule type" value="Genomic_DNA"/>
</dbReference>
<organism evidence="1 2">
    <name type="scientific">Steroidobacter denitrificans</name>
    <dbReference type="NCBI Taxonomy" id="465721"/>
    <lineage>
        <taxon>Bacteria</taxon>
        <taxon>Pseudomonadati</taxon>
        <taxon>Pseudomonadota</taxon>
        <taxon>Gammaproteobacteria</taxon>
        <taxon>Steroidobacterales</taxon>
        <taxon>Steroidobacteraceae</taxon>
        <taxon>Steroidobacter</taxon>
    </lineage>
</organism>
<evidence type="ECO:0000313" key="2">
    <source>
        <dbReference type="Proteomes" id="UP000070250"/>
    </source>
</evidence>
<protein>
    <submittedName>
        <fullName evidence="1">Uncharacterized protein</fullName>
    </submittedName>
</protein>
<name>A0A127FA28_STEDE</name>
<accession>A0A127FA28</accession>
<evidence type="ECO:0000313" key="1">
    <source>
        <dbReference type="EMBL" id="AMN46458.1"/>
    </source>
</evidence>
<dbReference type="AlphaFoldDB" id="A0A127FA28"/>
<proteinExistence type="predicted"/>
<sequence>MPSASGTIATPSSQKAIGLALKGTIDKLLKLLPSGLDRQLQSLVGLPEQTLLDGAFRLAPSLRIDAAEAERLQKLRVLLEGIEAALVKSQNQSALDSARQRGRTIKHELVAKGELVSAAALADALGISRQAVHKAAKASRLFSLEAGGREHYFPAFQADPDVRAGGLEDVLAILRSESDWSKWVFFTTPSGSLGGITPVQGLSQGRKEAVLAAARAYIER</sequence>
<gene>
    <name evidence="1" type="ORF">ACG33_04955</name>
</gene>
<dbReference type="Proteomes" id="UP000070250">
    <property type="component" value="Chromosome"/>
</dbReference>
<dbReference type="RefSeq" id="WP_066919215.1">
    <property type="nucleotide sequence ID" value="NZ_CP011971.1"/>
</dbReference>
<dbReference type="STRING" id="465721.ACG33_04955"/>
<keyword evidence="2" id="KW-1185">Reference proteome</keyword>
<reference evidence="1 2" key="1">
    <citation type="submission" date="2015-06" db="EMBL/GenBank/DDBJ databases">
        <title>A Comprehensive Approach to Explore the Metabolic and Phylogenetic Diversity of Bacterial Steroid Degradation in the Environment: Testosterone as an Example.</title>
        <authorList>
            <person name="Yang F.-C."/>
            <person name="Chen Y.-L."/>
            <person name="Yu C.-P."/>
            <person name="Tang S.-L."/>
            <person name="Wang P.-H."/>
            <person name="Ismail W."/>
            <person name="Wang C.-H."/>
            <person name="Yang C.-Y."/>
            <person name="Chiang Y.-R."/>
        </authorList>
    </citation>
    <scope>NUCLEOTIDE SEQUENCE [LARGE SCALE GENOMIC DNA]</scope>
    <source>
        <strain evidence="1 2">DSM 18526</strain>
    </source>
</reference>